<proteinExistence type="predicted"/>
<reference evidence="1 2" key="1">
    <citation type="submission" date="2016-01" db="EMBL/GenBank/DDBJ databases">
        <title>The new phylogeny of the genus Mycobacterium.</title>
        <authorList>
            <person name="Tarcisio F."/>
            <person name="Conor M."/>
            <person name="Antonella G."/>
            <person name="Elisabetta G."/>
            <person name="Giulia F.S."/>
            <person name="Sara T."/>
            <person name="Anna F."/>
            <person name="Clotilde B."/>
            <person name="Roberto B."/>
            <person name="Veronica D.S."/>
            <person name="Fabio R."/>
            <person name="Monica P."/>
            <person name="Olivier J."/>
            <person name="Enrico T."/>
            <person name="Nicola S."/>
        </authorList>
    </citation>
    <scope>NUCLEOTIDE SEQUENCE [LARGE SCALE GENOMIC DNA]</scope>
    <source>
        <strain evidence="1 2">DSM 44179</strain>
    </source>
</reference>
<dbReference type="OrthoDB" id="4761585at2"/>
<name>A0A1X1R933_MYCFA</name>
<dbReference type="AlphaFoldDB" id="A0A1X1R933"/>
<dbReference type="Proteomes" id="UP000193484">
    <property type="component" value="Unassembled WGS sequence"/>
</dbReference>
<evidence type="ECO:0000313" key="2">
    <source>
        <dbReference type="Proteomes" id="UP000193484"/>
    </source>
</evidence>
<dbReference type="EMBL" id="LQOJ01000044">
    <property type="protein sequence ID" value="ORV01590.1"/>
    <property type="molecule type" value="Genomic_DNA"/>
</dbReference>
<evidence type="ECO:0000313" key="1">
    <source>
        <dbReference type="EMBL" id="ORV01590.1"/>
    </source>
</evidence>
<dbReference type="STRING" id="1793.AWC04_13480"/>
<organism evidence="1 2">
    <name type="scientific">Mycolicibacterium fallax</name>
    <name type="common">Mycobacterium fallax</name>
    <dbReference type="NCBI Taxonomy" id="1793"/>
    <lineage>
        <taxon>Bacteria</taxon>
        <taxon>Bacillati</taxon>
        <taxon>Actinomycetota</taxon>
        <taxon>Actinomycetes</taxon>
        <taxon>Mycobacteriales</taxon>
        <taxon>Mycobacteriaceae</taxon>
        <taxon>Mycolicibacterium</taxon>
    </lineage>
</organism>
<sequence length="190" mass="19397">MAENERPQPSDVDAGRTGAEVTGARVAAPATSPRLTGAGHSWILPMTLVLSMAALAISIFVALNRDDEPHTGGAHTESVESAKDRTCAAAQVVQTAVGLQTKTELGTEPVAKHAVAANARLATLGGGHYLLDEVTAATPPDLAEQARALGNALVGLGIHQLAGETDDDPAQAVRLQAAETASARLAALCR</sequence>
<gene>
    <name evidence="1" type="ORF">AWC04_13480</name>
</gene>
<comment type="caution">
    <text evidence="1">The sequence shown here is derived from an EMBL/GenBank/DDBJ whole genome shotgun (WGS) entry which is preliminary data.</text>
</comment>
<keyword evidence="2" id="KW-1185">Reference proteome</keyword>
<accession>A0A1X1R933</accession>
<dbReference type="RefSeq" id="WP_085097249.1">
    <property type="nucleotide sequence ID" value="NZ_AP022603.1"/>
</dbReference>
<protein>
    <submittedName>
        <fullName evidence="1">Uncharacterized protein</fullName>
    </submittedName>
</protein>